<evidence type="ECO:0000313" key="2">
    <source>
        <dbReference type="Proteomes" id="UP000824881"/>
    </source>
</evidence>
<gene>
    <name evidence="1" type="ORF">CCMSSC00406_0007847</name>
</gene>
<dbReference type="Proteomes" id="UP000824881">
    <property type="component" value="Unassembled WGS sequence"/>
</dbReference>
<name>A0ACB7J3M4_PLECO</name>
<sequence>MSSLQYTLVKSKDALAEAMTHLQEANHVVLDLEGLDLGEVGGALSIIILRPIGSKPPSKTYIVDIMQLPVDDLTPLFDLLRADTPVKVVFDGRKDFCELHYTYGVDLRKILDMQIAEIRMRVLQGQTPLEQVRLYPTWLRSRAVSRPSDYTLVHNIISLDHCAKKLLVSHSDKAKGSDFLAHTPPESSNPVCIIVNHSLWLRRPLDVQLLQYAAYDAYLIELVYAAFERRGILDRELEEISQRYISIWSDQKPERSDVYRQHSLLPLNILTHSPPSLFDRQCAGCRRLLPSNCFTSTSLKQNLLVTILVNSYQLFLVIVVGEHL</sequence>
<proteinExistence type="predicted"/>
<comment type="caution">
    <text evidence="1">The sequence shown here is derived from an EMBL/GenBank/DDBJ whole genome shotgun (WGS) entry which is preliminary data.</text>
</comment>
<evidence type="ECO:0000313" key="1">
    <source>
        <dbReference type="EMBL" id="KAG9224379.1"/>
    </source>
</evidence>
<organism evidence="1 2">
    <name type="scientific">Pleurotus cornucopiae</name>
    <name type="common">Cornucopia mushroom</name>
    <dbReference type="NCBI Taxonomy" id="5321"/>
    <lineage>
        <taxon>Eukaryota</taxon>
        <taxon>Fungi</taxon>
        <taxon>Dikarya</taxon>
        <taxon>Basidiomycota</taxon>
        <taxon>Agaricomycotina</taxon>
        <taxon>Agaricomycetes</taxon>
        <taxon>Agaricomycetidae</taxon>
        <taxon>Agaricales</taxon>
        <taxon>Pleurotineae</taxon>
        <taxon>Pleurotaceae</taxon>
        <taxon>Pleurotus</taxon>
    </lineage>
</organism>
<keyword evidence="2" id="KW-1185">Reference proteome</keyword>
<reference evidence="1 2" key="1">
    <citation type="journal article" date="2021" name="Appl. Environ. Microbiol.">
        <title>Genetic linkage and physical mapping for an oyster mushroom Pleurotus cornucopiae and QTL analysis for the trait cap color.</title>
        <authorList>
            <person name="Zhang Y."/>
            <person name="Gao W."/>
            <person name="Sonnenberg A."/>
            <person name="Chen Q."/>
            <person name="Zhang J."/>
            <person name="Huang C."/>
        </authorList>
    </citation>
    <scope>NUCLEOTIDE SEQUENCE [LARGE SCALE GENOMIC DNA]</scope>
    <source>
        <strain evidence="1">CCMSSC00406</strain>
    </source>
</reference>
<protein>
    <submittedName>
        <fullName evidence="1">Uncharacterized protein</fullName>
    </submittedName>
</protein>
<accession>A0ACB7J3M4</accession>
<dbReference type="EMBL" id="WQMT02000004">
    <property type="protein sequence ID" value="KAG9224379.1"/>
    <property type="molecule type" value="Genomic_DNA"/>
</dbReference>